<dbReference type="Pfam" id="PF13193">
    <property type="entry name" value="AMP-binding_C"/>
    <property type="match status" value="1"/>
</dbReference>
<dbReference type="Gene3D" id="3.40.50.12780">
    <property type="entry name" value="N-terminal domain of ligase-like"/>
    <property type="match status" value="1"/>
</dbReference>
<dbReference type="PROSITE" id="PS00455">
    <property type="entry name" value="AMP_BINDING"/>
    <property type="match status" value="1"/>
</dbReference>
<dbReference type="PANTHER" id="PTHR24096">
    <property type="entry name" value="LONG-CHAIN-FATTY-ACID--COA LIGASE"/>
    <property type="match status" value="1"/>
</dbReference>
<dbReference type="InterPro" id="IPR020845">
    <property type="entry name" value="AMP-binding_CS"/>
</dbReference>
<protein>
    <submittedName>
        <fullName evidence="5">Uncharacterized protein</fullName>
    </submittedName>
</protein>
<proteinExistence type="inferred from homology"/>
<evidence type="ECO:0000256" key="1">
    <source>
        <dbReference type="ARBA" id="ARBA00006432"/>
    </source>
</evidence>
<evidence type="ECO:0000313" key="6">
    <source>
        <dbReference type="Proteomes" id="UP000620104"/>
    </source>
</evidence>
<dbReference type="OrthoDB" id="1898221at2759"/>
<dbReference type="CDD" id="cd05911">
    <property type="entry name" value="Firefly_Luc_like"/>
    <property type="match status" value="1"/>
</dbReference>
<evidence type="ECO:0000313" key="5">
    <source>
        <dbReference type="EMBL" id="GHJ85800.1"/>
    </source>
</evidence>
<name>A0A8H3TSF9_9TREE</name>
<sequence length="566" mass="61696">MAIIKSPYQGIELPRPDTIFRHYLPAEARFPEYPAFIDGLTGRIISSTGLRTNALRLGLGIRNLLQRNQQESGQKQVALIFSPNSIDFPQIFYGCQSVKVITSLANASYTYQEIAHQIRDGRPKISFVHPTLYSTYQQAEDLLKRQGHDLPSVFWAVSGPEVKESRGYMSYEDLMVTEKEARGFEGTEAEGDEAYDTALLCYSSGTTGLPKGVMTTHQNVNANGVISKPCYPSDMAYGVGSKILGCLPLYHIYGILELGIIPLLNGVTVVILPGFTPERFFSAVATYRVTHAYVVPPIVIHMANSPLADSYDLSSLKWTRSAAAPLGKELVAKTKARYGSELVMSQGYGLTESTAVAACQTVSESEKFPGSIGRLYPSVEARLVDSDLRDVAQGEPGELCLRGPTVMKQATANSFTEDGWYRTGDVAKIGVAGQIYIVDRLKELIKYNGFQVAPAELEAMLLKHPKVADVAVIGVVSAERATELPRAYVVPSQSQDDSEGLSQEIIAWVADNAADHKRLRGGCILVEAIPKSAAGKILRKELRGWAQANQAGQAANNPSVQRMAKL</sequence>
<dbReference type="SUPFAM" id="SSF56801">
    <property type="entry name" value="Acetyl-CoA synthetase-like"/>
    <property type="match status" value="1"/>
</dbReference>
<evidence type="ECO:0000259" key="4">
    <source>
        <dbReference type="Pfam" id="PF13193"/>
    </source>
</evidence>
<comment type="caution">
    <text evidence="5">The sequence shown here is derived from an EMBL/GenBank/DDBJ whole genome shotgun (WGS) entry which is preliminary data.</text>
</comment>
<dbReference type="Pfam" id="PF00501">
    <property type="entry name" value="AMP-binding"/>
    <property type="match status" value="1"/>
</dbReference>
<dbReference type="GO" id="GO:0016405">
    <property type="term" value="F:CoA-ligase activity"/>
    <property type="evidence" value="ECO:0007669"/>
    <property type="project" value="TreeGrafter"/>
</dbReference>
<dbReference type="InterPro" id="IPR045851">
    <property type="entry name" value="AMP-bd_C_sf"/>
</dbReference>
<reference evidence="5" key="1">
    <citation type="submission" date="2020-07" db="EMBL/GenBank/DDBJ databases">
        <title>Draft Genome Sequence of a Deep-Sea Yeast, Naganishia (Cryptococcus) liquefaciens strain N6.</title>
        <authorList>
            <person name="Han Y.W."/>
            <person name="Kajitani R."/>
            <person name="Morimoto H."/>
            <person name="Parhat M."/>
            <person name="Tsubouchi H."/>
            <person name="Bakenova O."/>
            <person name="Ogata M."/>
            <person name="Argunhan B."/>
            <person name="Aoki R."/>
            <person name="Kajiwara S."/>
            <person name="Itoh T."/>
            <person name="Iwasaki H."/>
        </authorList>
    </citation>
    <scope>NUCLEOTIDE SEQUENCE</scope>
    <source>
        <strain evidence="5">N6</strain>
    </source>
</reference>
<keyword evidence="2" id="KW-0436">Ligase</keyword>
<organism evidence="5 6">
    <name type="scientific">Naganishia liquefaciens</name>
    <dbReference type="NCBI Taxonomy" id="104408"/>
    <lineage>
        <taxon>Eukaryota</taxon>
        <taxon>Fungi</taxon>
        <taxon>Dikarya</taxon>
        <taxon>Basidiomycota</taxon>
        <taxon>Agaricomycotina</taxon>
        <taxon>Tremellomycetes</taxon>
        <taxon>Filobasidiales</taxon>
        <taxon>Filobasidiaceae</taxon>
        <taxon>Naganishia</taxon>
    </lineage>
</organism>
<keyword evidence="6" id="KW-1185">Reference proteome</keyword>
<dbReference type="EMBL" id="BLZA01000013">
    <property type="protein sequence ID" value="GHJ85800.1"/>
    <property type="molecule type" value="Genomic_DNA"/>
</dbReference>
<comment type="similarity">
    <text evidence="1">Belongs to the ATP-dependent AMP-binding enzyme family.</text>
</comment>
<dbReference type="Gene3D" id="3.30.300.30">
    <property type="match status" value="1"/>
</dbReference>
<feature type="domain" description="AMP-dependent synthetase/ligase" evidence="3">
    <location>
        <begin position="28"/>
        <end position="408"/>
    </location>
</feature>
<dbReference type="InterPro" id="IPR000873">
    <property type="entry name" value="AMP-dep_synth/lig_dom"/>
</dbReference>
<dbReference type="Proteomes" id="UP000620104">
    <property type="component" value="Unassembled WGS sequence"/>
</dbReference>
<accession>A0A8H3TSF9</accession>
<evidence type="ECO:0000256" key="2">
    <source>
        <dbReference type="ARBA" id="ARBA00022598"/>
    </source>
</evidence>
<evidence type="ECO:0000259" key="3">
    <source>
        <dbReference type="Pfam" id="PF00501"/>
    </source>
</evidence>
<feature type="domain" description="AMP-binding enzyme C-terminal" evidence="4">
    <location>
        <begin position="456"/>
        <end position="536"/>
    </location>
</feature>
<dbReference type="PANTHER" id="PTHR24096:SF149">
    <property type="entry name" value="AMP-BINDING DOMAIN-CONTAINING PROTEIN-RELATED"/>
    <property type="match status" value="1"/>
</dbReference>
<dbReference type="InterPro" id="IPR042099">
    <property type="entry name" value="ANL_N_sf"/>
</dbReference>
<gene>
    <name evidence="5" type="ORF">NliqN6_2202</name>
</gene>
<dbReference type="InterPro" id="IPR025110">
    <property type="entry name" value="AMP-bd_C"/>
</dbReference>
<dbReference type="AlphaFoldDB" id="A0A8H3TSF9"/>